<evidence type="ECO:0000259" key="9">
    <source>
        <dbReference type="Pfam" id="PF00749"/>
    </source>
</evidence>
<reference evidence="11 12" key="1">
    <citation type="submission" date="2024-03" db="EMBL/GenBank/DDBJ databases">
        <title>Sulfurimonas sp. HSL3-1.</title>
        <authorList>
            <person name="Wang S."/>
        </authorList>
    </citation>
    <scope>NUCLEOTIDE SEQUENCE [LARGE SCALE GENOMIC DNA]</scope>
    <source>
        <strain evidence="11 12">HSL3-1</strain>
    </source>
</reference>
<dbReference type="NCBIfam" id="TIGR00464">
    <property type="entry name" value="gltX_bact"/>
    <property type="match status" value="1"/>
</dbReference>
<keyword evidence="2 8" id="KW-0963">Cytoplasm</keyword>
<comment type="catalytic activity">
    <reaction evidence="8">
        <text>tRNA(Glu) + L-glutamate + ATP = L-glutamyl-tRNA(Glu) + AMP + diphosphate</text>
        <dbReference type="Rhea" id="RHEA:23540"/>
        <dbReference type="Rhea" id="RHEA-COMP:9663"/>
        <dbReference type="Rhea" id="RHEA-COMP:9680"/>
        <dbReference type="ChEBI" id="CHEBI:29985"/>
        <dbReference type="ChEBI" id="CHEBI:30616"/>
        <dbReference type="ChEBI" id="CHEBI:33019"/>
        <dbReference type="ChEBI" id="CHEBI:78442"/>
        <dbReference type="ChEBI" id="CHEBI:78520"/>
        <dbReference type="ChEBI" id="CHEBI:456215"/>
        <dbReference type="EC" id="6.1.1.17"/>
    </reaction>
</comment>
<comment type="function">
    <text evidence="8">Catalyzes the attachment of glutamate to tRNA(Glu) in a two-step reaction: glutamate is first activated by ATP to form Glu-AMP and then transferred to the acceptor end of tRNA(Glu).</text>
</comment>
<evidence type="ECO:0000256" key="5">
    <source>
        <dbReference type="ARBA" id="ARBA00022840"/>
    </source>
</evidence>
<sequence length="432" mass="49158">MLRFAPSPTGDMHIGNLRVALFNALLSRQRNEPLIIRIEDTDKERNIEGKDKEILQILALFGIEYGDVIYQSNNLRFHRAMAIQLLQEKKAFNCFCTPEELDRKRELAKEQKKPFRYDDACTHLPPEATIDNENPFTVRLKRPDAPITVEDIIKGEATFDPMDIDSFIILRAEKYPTYNFACAIDDMLGDISLVIRGEDHFSNTSKQIAIRNALGYDKKVEYAHLPIILNDEGKKMSKRDNASSVKWMLEEGFLPEAIANYLILIGNKTPEEVFTMAEAVAWFDFKNISRAPARFSIDKLRHINREHLRRMEDKELSRYVGFADDSIGRLAKLYLEEASTTKELKAKVAAVFAPKEIPDEFAESAAAIRAAIKAAPYFEAFDDLKQHVVDATGIKGKQLFKSLRLLLTGAEHGPELADVYVQIKSYLGEIVK</sequence>
<feature type="binding site" evidence="8">
    <location>
        <position position="96"/>
    </location>
    <ligand>
        <name>Zn(2+)</name>
        <dbReference type="ChEBI" id="CHEBI:29105"/>
    </ligand>
</feature>
<dbReference type="InterPro" id="IPR045462">
    <property type="entry name" value="aa-tRNA-synth_I_cd-bd"/>
</dbReference>
<dbReference type="SUPFAM" id="SSF52374">
    <property type="entry name" value="Nucleotidylyl transferase"/>
    <property type="match status" value="1"/>
</dbReference>
<dbReference type="Gene3D" id="3.40.50.620">
    <property type="entry name" value="HUPs"/>
    <property type="match status" value="1"/>
</dbReference>
<evidence type="ECO:0000256" key="7">
    <source>
        <dbReference type="ARBA" id="ARBA00023146"/>
    </source>
</evidence>
<dbReference type="InterPro" id="IPR014729">
    <property type="entry name" value="Rossmann-like_a/b/a_fold"/>
</dbReference>
<comment type="subunit">
    <text evidence="8">Monomer.</text>
</comment>
<comment type="subcellular location">
    <subcellularLocation>
        <location evidence="8">Cytoplasm</location>
    </subcellularLocation>
</comment>
<feature type="binding site" evidence="8">
    <location>
        <position position="123"/>
    </location>
    <ligand>
        <name>Zn(2+)</name>
        <dbReference type="ChEBI" id="CHEBI:29105"/>
    </ligand>
</feature>
<organism evidence="11 12">
    <name type="scientific">Sulfurimonas diazotrophicus</name>
    <dbReference type="NCBI Taxonomy" id="3131939"/>
    <lineage>
        <taxon>Bacteria</taxon>
        <taxon>Pseudomonadati</taxon>
        <taxon>Campylobacterota</taxon>
        <taxon>Epsilonproteobacteria</taxon>
        <taxon>Campylobacterales</taxon>
        <taxon>Sulfurimonadaceae</taxon>
        <taxon>Sulfurimonas</taxon>
    </lineage>
</organism>
<keyword evidence="7 8" id="KW-0030">Aminoacyl-tRNA synthetase</keyword>
<evidence type="ECO:0000256" key="3">
    <source>
        <dbReference type="ARBA" id="ARBA00022598"/>
    </source>
</evidence>
<dbReference type="GO" id="GO:0004818">
    <property type="term" value="F:glutamate-tRNA ligase activity"/>
    <property type="evidence" value="ECO:0007669"/>
    <property type="project" value="UniProtKB-EC"/>
</dbReference>
<dbReference type="InterPro" id="IPR020751">
    <property type="entry name" value="aa-tRNA-synth_I_codon-bd_sub2"/>
</dbReference>
<feature type="short sequence motif" description="'HIGH' region" evidence="8">
    <location>
        <begin position="6"/>
        <end position="16"/>
    </location>
</feature>
<evidence type="ECO:0000256" key="2">
    <source>
        <dbReference type="ARBA" id="ARBA00022490"/>
    </source>
</evidence>
<protein>
    <recommendedName>
        <fullName evidence="8">Glutamate--tRNA ligase</fullName>
        <ecNumber evidence="8">6.1.1.17</ecNumber>
    </recommendedName>
    <alternativeName>
        <fullName evidence="8">Glutamyl-tRNA synthetase</fullName>
        <shortName evidence="8">GluRS</shortName>
    </alternativeName>
</protein>
<dbReference type="InterPro" id="IPR004527">
    <property type="entry name" value="Glu-tRNA-ligase_bac/mito"/>
</dbReference>
<dbReference type="EC" id="6.1.1.17" evidence="8"/>
<dbReference type="InterPro" id="IPR001412">
    <property type="entry name" value="aa-tRNA-synth_I_CS"/>
</dbReference>
<dbReference type="PROSITE" id="PS00178">
    <property type="entry name" value="AA_TRNA_LIGASE_I"/>
    <property type="match status" value="1"/>
</dbReference>
<feature type="domain" description="Glutamyl/glutaminyl-tRNA synthetase class Ib catalytic" evidence="9">
    <location>
        <begin position="3"/>
        <end position="301"/>
    </location>
</feature>
<evidence type="ECO:0000256" key="8">
    <source>
        <dbReference type="HAMAP-Rule" id="MF_00022"/>
    </source>
</evidence>
<dbReference type="InterPro" id="IPR000924">
    <property type="entry name" value="Glu/Gln-tRNA-synth"/>
</dbReference>
<comment type="similarity">
    <text evidence="1 8">Belongs to the class-I aminoacyl-tRNA synthetase family. Glutamate--tRNA ligase type 1 subfamily.</text>
</comment>
<dbReference type="Pfam" id="PF00749">
    <property type="entry name" value="tRNA-synt_1c"/>
    <property type="match status" value="1"/>
</dbReference>
<keyword evidence="3 8" id="KW-0436">Ligase</keyword>
<feature type="binding site" evidence="8">
    <location>
        <position position="238"/>
    </location>
    <ligand>
        <name>ATP</name>
        <dbReference type="ChEBI" id="CHEBI:30616"/>
    </ligand>
</feature>
<dbReference type="InterPro" id="IPR049940">
    <property type="entry name" value="GluQ/Sye"/>
</dbReference>
<dbReference type="InterPro" id="IPR008925">
    <property type="entry name" value="aa_tRNA-synth_I_cd-bd_sf"/>
</dbReference>
<feature type="short sequence motif" description="'KMSKS' region" evidence="8">
    <location>
        <begin position="235"/>
        <end position="239"/>
    </location>
</feature>
<dbReference type="SUPFAM" id="SSF48163">
    <property type="entry name" value="An anticodon-binding domain of class I aminoacyl-tRNA synthetases"/>
    <property type="match status" value="1"/>
</dbReference>
<keyword evidence="12" id="KW-1185">Reference proteome</keyword>
<evidence type="ECO:0000259" key="10">
    <source>
        <dbReference type="Pfam" id="PF19269"/>
    </source>
</evidence>
<evidence type="ECO:0000256" key="1">
    <source>
        <dbReference type="ARBA" id="ARBA00007894"/>
    </source>
</evidence>
<dbReference type="Proteomes" id="UP001447842">
    <property type="component" value="Chromosome"/>
</dbReference>
<dbReference type="PANTHER" id="PTHR43311:SF2">
    <property type="entry name" value="GLUTAMATE--TRNA LIGASE, MITOCHONDRIAL-RELATED"/>
    <property type="match status" value="1"/>
</dbReference>
<comment type="cofactor">
    <cofactor evidence="8">
        <name>Zn(2+)</name>
        <dbReference type="ChEBI" id="CHEBI:29105"/>
    </cofactor>
    <text evidence="8">Binds 1 zinc ion per subunit.</text>
</comment>
<dbReference type="InterPro" id="IPR020058">
    <property type="entry name" value="Glu/Gln-tRNA-synth_Ib_cat-dom"/>
</dbReference>
<dbReference type="PRINTS" id="PR00987">
    <property type="entry name" value="TRNASYNTHGLU"/>
</dbReference>
<dbReference type="EMBL" id="CP147920">
    <property type="protein sequence ID" value="XAU13900.1"/>
    <property type="molecule type" value="Genomic_DNA"/>
</dbReference>
<keyword evidence="4 8" id="KW-0547">Nucleotide-binding</keyword>
<feature type="binding site" evidence="8">
    <location>
        <position position="121"/>
    </location>
    <ligand>
        <name>Zn(2+)</name>
        <dbReference type="ChEBI" id="CHEBI:29105"/>
    </ligand>
</feature>
<gene>
    <name evidence="8 11" type="primary">gltX</name>
    <name evidence="11" type="ORF">WCY31_06475</name>
</gene>
<keyword evidence="8" id="KW-0862">Zinc</keyword>
<evidence type="ECO:0000313" key="11">
    <source>
        <dbReference type="EMBL" id="XAU13900.1"/>
    </source>
</evidence>
<name>A0ABZ3H869_9BACT</name>
<keyword evidence="6 8" id="KW-0648">Protein biosynthesis</keyword>
<feature type="domain" description="Aminoacyl-tRNA synthetase class I anticodon-binding" evidence="10">
    <location>
        <begin position="323"/>
        <end position="420"/>
    </location>
</feature>
<accession>A0ABZ3H869</accession>
<evidence type="ECO:0000256" key="6">
    <source>
        <dbReference type="ARBA" id="ARBA00022917"/>
    </source>
</evidence>
<keyword evidence="5 8" id="KW-0067">ATP-binding</keyword>
<dbReference type="HAMAP" id="MF_00022">
    <property type="entry name" value="Glu_tRNA_synth_type1"/>
    <property type="match status" value="1"/>
</dbReference>
<keyword evidence="8" id="KW-0479">Metal-binding</keyword>
<evidence type="ECO:0000256" key="4">
    <source>
        <dbReference type="ARBA" id="ARBA00022741"/>
    </source>
</evidence>
<dbReference type="RefSeq" id="WP_345971713.1">
    <property type="nucleotide sequence ID" value="NZ_CP147920.1"/>
</dbReference>
<dbReference type="Gene3D" id="1.10.10.350">
    <property type="match status" value="1"/>
</dbReference>
<proteinExistence type="inferred from homology"/>
<dbReference type="Pfam" id="PF19269">
    <property type="entry name" value="Anticodon_2"/>
    <property type="match status" value="1"/>
</dbReference>
<evidence type="ECO:0000313" key="12">
    <source>
        <dbReference type="Proteomes" id="UP001447842"/>
    </source>
</evidence>
<dbReference type="PANTHER" id="PTHR43311">
    <property type="entry name" value="GLUTAMATE--TRNA LIGASE"/>
    <property type="match status" value="1"/>
</dbReference>
<feature type="binding site" evidence="8">
    <location>
        <position position="94"/>
    </location>
    <ligand>
        <name>Zn(2+)</name>
        <dbReference type="ChEBI" id="CHEBI:29105"/>
    </ligand>
</feature>